<dbReference type="Proteomes" id="UP000015350">
    <property type="component" value="Unassembled WGS sequence"/>
</dbReference>
<dbReference type="eggNOG" id="COG2172">
    <property type="taxonomic scope" value="Bacteria"/>
</dbReference>
<dbReference type="EMBL" id="AQPH01000003">
    <property type="protein sequence ID" value="EPY03237.1"/>
    <property type="molecule type" value="Genomic_DNA"/>
</dbReference>
<dbReference type="InterPro" id="IPR003594">
    <property type="entry name" value="HATPase_dom"/>
</dbReference>
<feature type="domain" description="Histidine kinase/HSP90-like ATPase" evidence="1">
    <location>
        <begin position="20"/>
        <end position="135"/>
    </location>
</feature>
<name>S9SBF8_MAGFU</name>
<evidence type="ECO:0000313" key="2">
    <source>
        <dbReference type="EMBL" id="EPY03237.1"/>
    </source>
</evidence>
<sequence length="139" mass="14480">MPDSAHKLRQIEIVVTREVDISHARQAALALAQALGFSRAAAYRLATAVSELGTNLVFHATHGGIISLSPLDAPGRVGLELVASDDGPGIADIDHAMCDGVSENGGLGSGLPGTRRLMDEFEISSSPGIGTRVVARLWL</sequence>
<dbReference type="AlphaFoldDB" id="S9SBF8"/>
<evidence type="ECO:0000313" key="3">
    <source>
        <dbReference type="Proteomes" id="UP000015350"/>
    </source>
</evidence>
<dbReference type="InterPro" id="IPR036890">
    <property type="entry name" value="HATPase_C_sf"/>
</dbReference>
<dbReference type="RefSeq" id="WP_021130648.1">
    <property type="nucleotide sequence ID" value="NZ_AQPH01000003.1"/>
</dbReference>
<evidence type="ECO:0000259" key="1">
    <source>
        <dbReference type="Pfam" id="PF13581"/>
    </source>
</evidence>
<proteinExistence type="predicted"/>
<dbReference type="STRING" id="1316936.K678_01301"/>
<dbReference type="OrthoDB" id="5769716at2"/>
<accession>S9SBF8</accession>
<keyword evidence="2" id="KW-0808">Transferase</keyword>
<dbReference type="SUPFAM" id="SSF55874">
    <property type="entry name" value="ATPase domain of HSP90 chaperone/DNA topoisomerase II/histidine kinase"/>
    <property type="match status" value="1"/>
</dbReference>
<comment type="caution">
    <text evidence="2">The sequence shown here is derived from an EMBL/GenBank/DDBJ whole genome shotgun (WGS) entry which is preliminary data.</text>
</comment>
<dbReference type="Pfam" id="PF13581">
    <property type="entry name" value="HATPase_c_2"/>
    <property type="match status" value="1"/>
</dbReference>
<organism evidence="2 3">
    <name type="scientific">Magnetospirillum fulvum MGU-K5</name>
    <dbReference type="NCBI Taxonomy" id="1316936"/>
    <lineage>
        <taxon>Bacteria</taxon>
        <taxon>Pseudomonadati</taxon>
        <taxon>Pseudomonadota</taxon>
        <taxon>Alphaproteobacteria</taxon>
        <taxon>Rhodospirillales</taxon>
        <taxon>Rhodospirillaceae</taxon>
        <taxon>Magnetospirillum</taxon>
    </lineage>
</organism>
<dbReference type="GO" id="GO:0004674">
    <property type="term" value="F:protein serine/threonine kinase activity"/>
    <property type="evidence" value="ECO:0007669"/>
    <property type="project" value="UniProtKB-KW"/>
</dbReference>
<reference evidence="2 3" key="1">
    <citation type="submission" date="2013-04" db="EMBL/GenBank/DDBJ databases">
        <authorList>
            <person name="Kuznetsov B."/>
            <person name="Ivanovsky R."/>
        </authorList>
    </citation>
    <scope>NUCLEOTIDE SEQUENCE [LARGE SCALE GENOMIC DNA]</scope>
    <source>
        <strain evidence="2 3">MGU-K5</strain>
    </source>
</reference>
<keyword evidence="2" id="KW-0418">Kinase</keyword>
<gene>
    <name evidence="2" type="ORF">K678_01301</name>
</gene>
<keyword evidence="2" id="KW-0723">Serine/threonine-protein kinase</keyword>
<protein>
    <submittedName>
        <fullName evidence="2">Putative anti-sigma regulatory factor,serine/threonine protein kinase</fullName>
    </submittedName>
</protein>
<dbReference type="Gene3D" id="3.30.565.10">
    <property type="entry name" value="Histidine kinase-like ATPase, C-terminal domain"/>
    <property type="match status" value="1"/>
</dbReference>
<dbReference type="CDD" id="cd16934">
    <property type="entry name" value="HATPase_RsbT-like"/>
    <property type="match status" value="1"/>
</dbReference>